<protein>
    <submittedName>
        <fullName evidence="1">Uncharacterized protein</fullName>
    </submittedName>
</protein>
<proteinExistence type="predicted"/>
<gene>
    <name evidence="1" type="ORF">MRATA1EN22A_LOCUS3989</name>
</gene>
<accession>A0AC59YBN5</accession>
<dbReference type="EMBL" id="OX596096">
    <property type="protein sequence ID" value="CAM9542651.1"/>
    <property type="molecule type" value="Genomic_DNA"/>
</dbReference>
<name>A0AC59YBN5_RANTA</name>
<dbReference type="Proteomes" id="UP001162501">
    <property type="component" value="Chromosome 12"/>
</dbReference>
<evidence type="ECO:0000313" key="1">
    <source>
        <dbReference type="EMBL" id="CAM9542651.1"/>
    </source>
</evidence>
<organism evidence="1 2">
    <name type="scientific">Rangifer tarandus platyrhynchus</name>
    <name type="common">Svalbard reindeer</name>
    <dbReference type="NCBI Taxonomy" id="3082113"/>
    <lineage>
        <taxon>Eukaryota</taxon>
        <taxon>Metazoa</taxon>
        <taxon>Chordata</taxon>
        <taxon>Craniata</taxon>
        <taxon>Vertebrata</taxon>
        <taxon>Euteleostomi</taxon>
        <taxon>Mammalia</taxon>
        <taxon>Eutheria</taxon>
        <taxon>Laurasiatheria</taxon>
        <taxon>Artiodactyla</taxon>
        <taxon>Ruminantia</taxon>
        <taxon>Pecora</taxon>
        <taxon>Cervidae</taxon>
        <taxon>Odocoileinae</taxon>
        <taxon>Rangifer</taxon>
    </lineage>
</organism>
<evidence type="ECO:0000313" key="2">
    <source>
        <dbReference type="Proteomes" id="UP001162501"/>
    </source>
</evidence>
<reference evidence="1" key="1">
    <citation type="submission" date="2023-05" db="EMBL/GenBank/DDBJ databases">
        <authorList>
            <consortium name="ELIXIR-Norway"/>
        </authorList>
    </citation>
    <scope>NUCLEOTIDE SEQUENCE</scope>
</reference>
<sequence>MHPQSVRCACSTLRTRELGVSPSRSLGTGRQSPLRREAFWGPELRLVWAPTSSCDPQVSNSRPAISCSFCITNSQSPPGMEAPRLASAVRADTLRGRESPSEAPDPAEPPRVVSQLCGCFLSPTLLGTQVRQALAWDFRSLDQSRGWSNSAEDRTVCAGAHGPCPRPGLSQEGFLEEAPCPLSPPLRG</sequence>
<reference evidence="1" key="2">
    <citation type="submission" date="2025-03" db="EMBL/GenBank/DDBJ databases">
        <authorList>
            <consortium name="ELIXIR-Norway"/>
            <consortium name="Elixir Norway"/>
        </authorList>
    </citation>
    <scope>NUCLEOTIDE SEQUENCE</scope>
</reference>